<evidence type="ECO:0000259" key="2">
    <source>
        <dbReference type="Pfam" id="PF18050"/>
    </source>
</evidence>
<feature type="signal peptide" evidence="1">
    <location>
        <begin position="1"/>
        <end position="21"/>
    </location>
</feature>
<dbReference type="InterPro" id="IPR029000">
    <property type="entry name" value="Cyclophilin-like_dom_sf"/>
</dbReference>
<proteinExistence type="predicted"/>
<dbReference type="Pfam" id="PF18050">
    <property type="entry name" value="Cyclophil_like2"/>
    <property type="match status" value="1"/>
</dbReference>
<gene>
    <name evidence="3" type="ORF">NCTC11087_01161</name>
</gene>
<protein>
    <submittedName>
        <fullName evidence="3">Uncharacterized conserved protein</fullName>
    </submittedName>
</protein>
<evidence type="ECO:0000313" key="3">
    <source>
        <dbReference type="EMBL" id="SUO04251.1"/>
    </source>
</evidence>
<dbReference type="GeneID" id="77462125"/>
<dbReference type="SUPFAM" id="SSF50891">
    <property type="entry name" value="Cyclophilin-like"/>
    <property type="match status" value="1"/>
</dbReference>
<keyword evidence="4" id="KW-1185">Reference proteome</keyword>
<evidence type="ECO:0000256" key="1">
    <source>
        <dbReference type="SAM" id="SignalP"/>
    </source>
</evidence>
<feature type="chain" id="PRO_5016756373" evidence="1">
    <location>
        <begin position="22"/>
        <end position="168"/>
    </location>
</feature>
<dbReference type="Gene3D" id="2.40.100.20">
    <property type="match status" value="1"/>
</dbReference>
<feature type="domain" description="Cyclophilin-like" evidence="2">
    <location>
        <begin position="59"/>
        <end position="163"/>
    </location>
</feature>
<dbReference type="RefSeq" id="WP_022790747.1">
    <property type="nucleotide sequence ID" value="NZ_UHFX01000003.1"/>
</dbReference>
<dbReference type="AlphaFoldDB" id="A0A380LLP2"/>
<dbReference type="EMBL" id="UHFX01000003">
    <property type="protein sequence ID" value="SUO04251.1"/>
    <property type="molecule type" value="Genomic_DNA"/>
</dbReference>
<sequence length="168" mass="19122">MKKLLSIFMSLCALFLLTVCAKNEESIQIETAIQETWDQTSNTILESEEISMRQISVKWNDKHVIYELNDSPISTSLMEQLPLTVEIENYSTNEKIFYPPEKLDARDSPLAKGGIGTLAYYEPWGDVVFFYGDFRENSSLFELGKVASGEEMICEMTGTMTIDFVQES</sequence>
<organism evidence="3 4">
    <name type="scientific">Faecalicoccus pleomorphus</name>
    <dbReference type="NCBI Taxonomy" id="1323"/>
    <lineage>
        <taxon>Bacteria</taxon>
        <taxon>Bacillati</taxon>
        <taxon>Bacillota</taxon>
        <taxon>Erysipelotrichia</taxon>
        <taxon>Erysipelotrichales</taxon>
        <taxon>Erysipelotrichaceae</taxon>
        <taxon>Faecalicoccus</taxon>
    </lineage>
</organism>
<evidence type="ECO:0000313" key="4">
    <source>
        <dbReference type="Proteomes" id="UP000255523"/>
    </source>
</evidence>
<reference evidence="3 4" key="1">
    <citation type="submission" date="2018-06" db="EMBL/GenBank/DDBJ databases">
        <authorList>
            <consortium name="Pathogen Informatics"/>
            <person name="Doyle S."/>
        </authorList>
    </citation>
    <scope>NUCLEOTIDE SEQUENCE [LARGE SCALE GENOMIC DNA]</scope>
    <source>
        <strain evidence="3 4">NCTC11087</strain>
    </source>
</reference>
<name>A0A380LLP2_9FIRM</name>
<dbReference type="InterPro" id="IPR041183">
    <property type="entry name" value="Cyclophilin-like"/>
</dbReference>
<dbReference type="Proteomes" id="UP000255523">
    <property type="component" value="Unassembled WGS sequence"/>
</dbReference>
<keyword evidence="1" id="KW-0732">Signal</keyword>
<accession>A0A380LLP2</accession>